<reference evidence="1" key="1">
    <citation type="journal article" date="2014" name="Front. Microbiol.">
        <title>High frequency of phylogenetically diverse reductive dehalogenase-homologous genes in deep subseafloor sedimentary metagenomes.</title>
        <authorList>
            <person name="Kawai M."/>
            <person name="Futagami T."/>
            <person name="Toyoda A."/>
            <person name="Takaki Y."/>
            <person name="Nishi S."/>
            <person name="Hori S."/>
            <person name="Arai W."/>
            <person name="Tsubouchi T."/>
            <person name="Morono Y."/>
            <person name="Uchiyama I."/>
            <person name="Ito T."/>
            <person name="Fujiyama A."/>
            <person name="Inagaki F."/>
            <person name="Takami H."/>
        </authorList>
    </citation>
    <scope>NUCLEOTIDE SEQUENCE</scope>
    <source>
        <strain evidence="1">Expedition CK06-06</strain>
    </source>
</reference>
<gene>
    <name evidence="1" type="ORF">S01H4_38886</name>
</gene>
<protein>
    <submittedName>
        <fullName evidence="1">Uncharacterized protein</fullName>
    </submittedName>
</protein>
<dbReference type="AlphaFoldDB" id="X1CFK5"/>
<name>X1CFK5_9ZZZZ</name>
<organism evidence="1">
    <name type="scientific">marine sediment metagenome</name>
    <dbReference type="NCBI Taxonomy" id="412755"/>
    <lineage>
        <taxon>unclassified sequences</taxon>
        <taxon>metagenomes</taxon>
        <taxon>ecological metagenomes</taxon>
    </lineage>
</organism>
<proteinExistence type="predicted"/>
<accession>X1CFK5</accession>
<comment type="caution">
    <text evidence="1">The sequence shown here is derived from an EMBL/GenBank/DDBJ whole genome shotgun (WGS) entry which is preliminary data.</text>
</comment>
<sequence length="33" mass="3790">MNKREKFEKFLESLKCGCENGDDALIESLQKVS</sequence>
<dbReference type="EMBL" id="BART01021012">
    <property type="protein sequence ID" value="GAG95033.1"/>
    <property type="molecule type" value="Genomic_DNA"/>
</dbReference>
<evidence type="ECO:0000313" key="1">
    <source>
        <dbReference type="EMBL" id="GAG95033.1"/>
    </source>
</evidence>
<feature type="non-terminal residue" evidence="1">
    <location>
        <position position="33"/>
    </location>
</feature>